<dbReference type="InterPro" id="IPR005835">
    <property type="entry name" value="NTP_transferase_dom"/>
</dbReference>
<protein>
    <submittedName>
        <fullName evidence="2">Nucleotidyltransferase family protein</fullName>
    </submittedName>
</protein>
<gene>
    <name evidence="2" type="ORF">ENM84_05275</name>
</gene>
<dbReference type="SUPFAM" id="SSF53448">
    <property type="entry name" value="Nucleotide-diphospho-sugar transferases"/>
    <property type="match status" value="1"/>
</dbReference>
<organism evidence="2">
    <name type="scientific">Ignisphaera aggregans</name>
    <dbReference type="NCBI Taxonomy" id="334771"/>
    <lineage>
        <taxon>Archaea</taxon>
        <taxon>Thermoproteota</taxon>
        <taxon>Thermoprotei</taxon>
        <taxon>Desulfurococcales</taxon>
        <taxon>Desulfurococcaceae</taxon>
        <taxon>Ignisphaera</taxon>
    </lineage>
</organism>
<dbReference type="InterPro" id="IPR029044">
    <property type="entry name" value="Nucleotide-diphossugar_trans"/>
</dbReference>
<dbReference type="Pfam" id="PF00483">
    <property type="entry name" value="NTP_transferase"/>
    <property type="match status" value="1"/>
</dbReference>
<dbReference type="InterPro" id="IPR050486">
    <property type="entry name" value="Mannose-1P_guanyltransferase"/>
</dbReference>
<dbReference type="CDD" id="cd04181">
    <property type="entry name" value="NTP_transferase"/>
    <property type="match status" value="1"/>
</dbReference>
<dbReference type="PANTHER" id="PTHR22572">
    <property type="entry name" value="SUGAR-1-PHOSPHATE GUANYL TRANSFERASE"/>
    <property type="match status" value="1"/>
</dbReference>
<evidence type="ECO:0000259" key="1">
    <source>
        <dbReference type="Pfam" id="PF00483"/>
    </source>
</evidence>
<reference evidence="2" key="1">
    <citation type="journal article" date="2020" name="mSystems">
        <title>Genome- and Community-Level Interaction Insights into Carbon Utilization and Element Cycling Functions of Hydrothermarchaeota in Hydrothermal Sediment.</title>
        <authorList>
            <person name="Zhou Z."/>
            <person name="Liu Y."/>
            <person name="Xu W."/>
            <person name="Pan J."/>
            <person name="Luo Z.H."/>
            <person name="Li M."/>
        </authorList>
    </citation>
    <scope>NUCLEOTIDE SEQUENCE [LARGE SCALE GENOMIC DNA]</scope>
    <source>
        <strain evidence="2">SpSt-1121</strain>
    </source>
</reference>
<dbReference type="GO" id="GO:0016740">
    <property type="term" value="F:transferase activity"/>
    <property type="evidence" value="ECO:0007669"/>
    <property type="project" value="UniProtKB-KW"/>
</dbReference>
<proteinExistence type="predicted"/>
<name>A0A7C5THU1_9CREN</name>
<evidence type="ECO:0000313" key="2">
    <source>
        <dbReference type="EMBL" id="HHP82060.1"/>
    </source>
</evidence>
<keyword evidence="2" id="KW-0808">Transferase</keyword>
<dbReference type="AlphaFoldDB" id="A0A7C5THU1"/>
<sequence length="248" mass="28492">MTLADNVVGVILAGGEGSRFKPYTDVIPKPMIPIGYDERPILEHIICWLKKFNIFRFTFLVGYKWKQIRNYFGNGSRHGIKIQYSIDDEIYRGTGGALLKAFKYGFINDVVLIWYGDILAPIDVNNLINKHFTDNADAVIVLADRYQVPVGVAYIDSDKIVKLEEKPWLNIYVTIGVLTLNISILKKVENYLGTSFDIMGDLIPWMISNGFVVKAYIYKGIWYDVGSLERYKKIDLESIKEFMCQYED</sequence>
<dbReference type="EMBL" id="DRZI01000222">
    <property type="protein sequence ID" value="HHP82060.1"/>
    <property type="molecule type" value="Genomic_DNA"/>
</dbReference>
<comment type="caution">
    <text evidence="2">The sequence shown here is derived from an EMBL/GenBank/DDBJ whole genome shotgun (WGS) entry which is preliminary data.</text>
</comment>
<feature type="domain" description="Nucleotidyl transferase" evidence="1">
    <location>
        <begin position="9"/>
        <end position="234"/>
    </location>
</feature>
<accession>A0A7C5THU1</accession>
<dbReference type="Gene3D" id="3.90.550.10">
    <property type="entry name" value="Spore Coat Polysaccharide Biosynthesis Protein SpsA, Chain A"/>
    <property type="match status" value="1"/>
</dbReference>